<evidence type="ECO:0000313" key="3">
    <source>
        <dbReference type="Proteomes" id="UP001549031"/>
    </source>
</evidence>
<accession>A0ABV2HED6</accession>
<proteinExistence type="predicted"/>
<keyword evidence="1" id="KW-0732">Signal</keyword>
<protein>
    <submittedName>
        <fullName evidence="2">Uncharacterized protein</fullName>
    </submittedName>
</protein>
<evidence type="ECO:0000256" key="1">
    <source>
        <dbReference type="SAM" id="SignalP"/>
    </source>
</evidence>
<dbReference type="Proteomes" id="UP001549031">
    <property type="component" value="Unassembled WGS sequence"/>
</dbReference>
<keyword evidence="3" id="KW-1185">Reference proteome</keyword>
<organism evidence="2 3">
    <name type="scientific">Pseudorhizobium tarimense</name>
    <dbReference type="NCBI Taxonomy" id="1079109"/>
    <lineage>
        <taxon>Bacteria</taxon>
        <taxon>Pseudomonadati</taxon>
        <taxon>Pseudomonadota</taxon>
        <taxon>Alphaproteobacteria</taxon>
        <taxon>Hyphomicrobiales</taxon>
        <taxon>Rhizobiaceae</taxon>
        <taxon>Rhizobium/Agrobacterium group</taxon>
        <taxon>Pseudorhizobium</taxon>
    </lineage>
</organism>
<dbReference type="EMBL" id="JBEPLJ010000043">
    <property type="protein sequence ID" value="MET3588898.1"/>
    <property type="molecule type" value="Genomic_DNA"/>
</dbReference>
<comment type="caution">
    <text evidence="2">The sequence shown here is derived from an EMBL/GenBank/DDBJ whole genome shotgun (WGS) entry which is preliminary data.</text>
</comment>
<evidence type="ECO:0000313" key="2">
    <source>
        <dbReference type="EMBL" id="MET3588898.1"/>
    </source>
</evidence>
<feature type="chain" id="PRO_5045493604" evidence="1">
    <location>
        <begin position="24"/>
        <end position="135"/>
    </location>
</feature>
<feature type="signal peptide" evidence="1">
    <location>
        <begin position="1"/>
        <end position="23"/>
    </location>
</feature>
<reference evidence="2 3" key="1">
    <citation type="submission" date="2024-06" db="EMBL/GenBank/DDBJ databases">
        <title>Genomic Encyclopedia of Type Strains, Phase IV (KMG-IV): sequencing the most valuable type-strain genomes for metagenomic binning, comparative biology and taxonomic classification.</title>
        <authorList>
            <person name="Goeker M."/>
        </authorList>
    </citation>
    <scope>NUCLEOTIDE SEQUENCE [LARGE SCALE GENOMIC DNA]</scope>
    <source>
        <strain evidence="2 3">DSM 105042</strain>
    </source>
</reference>
<sequence length="135" mass="14717">MIHIFMKTSLSVMIILSAPLAVAQENPYPGRRGLAFPEGTPESTASCADLAATIQDLQVPSYERVDLWATGPVSIVDTDRVLWYIGICRKPGVRVLCVIYSDNGMQAGDRVTVRGAMRVQDSKHILLDPCLASID</sequence>
<gene>
    <name evidence="2" type="ORF">ABID21_005038</name>
</gene>
<name>A0ABV2HED6_9HYPH</name>